<proteinExistence type="predicted"/>
<evidence type="ECO:0000313" key="3">
    <source>
        <dbReference type="Proteomes" id="UP001366166"/>
    </source>
</evidence>
<evidence type="ECO:0008006" key="4">
    <source>
        <dbReference type="Google" id="ProtNLM"/>
    </source>
</evidence>
<keyword evidence="3" id="KW-1185">Reference proteome</keyword>
<reference evidence="3" key="1">
    <citation type="journal article" date="2023" name="Arch. Microbiol.">
        <title>Desulfoferula mesophilus gen. nov. sp. nov., a mesophilic sulfate-reducing bacterium isolated from a brackish lake sediment.</title>
        <authorList>
            <person name="Watanabe T."/>
            <person name="Yabe T."/>
            <person name="Tsuji J.M."/>
            <person name="Fukui M."/>
        </authorList>
    </citation>
    <scope>NUCLEOTIDE SEQUENCE [LARGE SCALE GENOMIC DNA]</scope>
    <source>
        <strain evidence="3">12FAK</strain>
    </source>
</reference>
<dbReference type="EMBL" id="AP028679">
    <property type="protein sequence ID" value="BEQ16840.1"/>
    <property type="molecule type" value="Genomic_DNA"/>
</dbReference>
<gene>
    <name evidence="2" type="ORF">FAK_39060</name>
</gene>
<organism evidence="2 3">
    <name type="scientific">Desulfoferula mesophila</name>
    <dbReference type="NCBI Taxonomy" id="3058419"/>
    <lineage>
        <taxon>Bacteria</taxon>
        <taxon>Pseudomonadati</taxon>
        <taxon>Thermodesulfobacteriota</taxon>
        <taxon>Desulfarculia</taxon>
        <taxon>Desulfarculales</taxon>
        <taxon>Desulfarculaceae</taxon>
        <taxon>Desulfoferula</taxon>
    </lineage>
</organism>
<name>A0AAU9EZ96_9BACT</name>
<dbReference type="InterPro" id="IPR021471">
    <property type="entry name" value="DUF3124"/>
</dbReference>
<evidence type="ECO:0000313" key="2">
    <source>
        <dbReference type="EMBL" id="BEQ16840.1"/>
    </source>
</evidence>
<protein>
    <recommendedName>
        <fullName evidence="4">DUF3124 domain-containing protein</fullName>
    </recommendedName>
</protein>
<accession>A0AAU9EZ96</accession>
<keyword evidence="1" id="KW-0732">Signal</keyword>
<evidence type="ECO:0000256" key="1">
    <source>
        <dbReference type="SAM" id="SignalP"/>
    </source>
</evidence>
<dbReference type="AlphaFoldDB" id="A0AAU9EZ96"/>
<feature type="chain" id="PRO_5043493717" description="DUF3124 domain-containing protein" evidence="1">
    <location>
        <begin position="26"/>
        <end position="155"/>
    </location>
</feature>
<dbReference type="Proteomes" id="UP001366166">
    <property type="component" value="Chromosome"/>
</dbReference>
<feature type="signal peptide" evidence="1">
    <location>
        <begin position="1"/>
        <end position="25"/>
    </location>
</feature>
<dbReference type="Pfam" id="PF11322">
    <property type="entry name" value="DUF3124"/>
    <property type="match status" value="1"/>
</dbReference>
<dbReference type="RefSeq" id="WP_338603261.1">
    <property type="nucleotide sequence ID" value="NZ_AP028679.1"/>
</dbReference>
<dbReference type="KEGG" id="dmp:FAK_39060"/>
<sequence>MPMHRRAWTAAFCLLLLIGAVPAWAQPARQGAIYAPLYQEAIVDHRGRRMDLTATVYVRNISRKQAITVDSVTLVDGKGKMGTQCVQGKQRLEPLASLRLLPPACPAGTGTPSILIRWSAAQPAPAPLVEVLMMGTAGQQGISLTTQGVPLEPEP</sequence>